<dbReference type="InterPro" id="IPR018608">
    <property type="entry name" value="Gti1/Pac2"/>
</dbReference>
<feature type="region of interest" description="Disordered" evidence="2">
    <location>
        <begin position="265"/>
        <end position="389"/>
    </location>
</feature>
<dbReference type="Proteomes" id="UP000554235">
    <property type="component" value="Unassembled WGS sequence"/>
</dbReference>
<protein>
    <submittedName>
        <fullName evidence="3">Gti1 Pac2 family</fullName>
    </submittedName>
</protein>
<feature type="region of interest" description="Disordered" evidence="2">
    <location>
        <begin position="96"/>
        <end position="135"/>
    </location>
</feature>
<evidence type="ECO:0000256" key="2">
    <source>
        <dbReference type="SAM" id="MobiDB-lite"/>
    </source>
</evidence>
<organism evidence="3 4">
    <name type="scientific">Fusarium albosuccineum</name>
    <dbReference type="NCBI Taxonomy" id="1237068"/>
    <lineage>
        <taxon>Eukaryota</taxon>
        <taxon>Fungi</taxon>
        <taxon>Dikarya</taxon>
        <taxon>Ascomycota</taxon>
        <taxon>Pezizomycotina</taxon>
        <taxon>Sordariomycetes</taxon>
        <taxon>Hypocreomycetidae</taxon>
        <taxon>Hypocreales</taxon>
        <taxon>Nectriaceae</taxon>
        <taxon>Fusarium</taxon>
        <taxon>Fusarium decemcellulare species complex</taxon>
    </lineage>
</organism>
<sequence>MSAPTNPLYPTFEGHIASTIDALVLFEACLSGSLNHVPRRPHDRERQELIRSGNVFIYEEHASGIKRWTDGVSWSPSRILGNFLIYRELEKPFPPGEKKRALKKSKKMQHGISKPESSRPSNGMPFPSSIDPNANGKDAERALIGSLIDSYPFKPEGLVKKTISITFQGVPHHLVSYYSVDDVMSGRLATPTKHPQLRHTIPRSELIMSQSFRAPIDEVECNPEERQGVQLYVAHDYNALHGSVLQRAMSLPSFPAVQLPPHYAHAHPYGYPPQGGMHAHMQQQQQPPPPQHQHQHQHHMQQQQQPQQPQQLLPPPQHHADFAPMPPTSSSLSYATPARFAAGPYGIDGNGNSWAFDAMGGTPSQNYYAGDNGDYGSPGASQQWPNGSA</sequence>
<proteinExistence type="inferred from homology"/>
<feature type="compositionally biased region" description="Basic residues" evidence="2">
    <location>
        <begin position="100"/>
        <end position="109"/>
    </location>
</feature>
<comment type="caution">
    <text evidence="3">The sequence shown here is derived from an EMBL/GenBank/DDBJ whole genome shotgun (WGS) entry which is preliminary data.</text>
</comment>
<name>A0A8H4LH69_9HYPO</name>
<accession>A0A8H4LH69</accession>
<evidence type="ECO:0000256" key="1">
    <source>
        <dbReference type="ARBA" id="ARBA00008359"/>
    </source>
</evidence>
<keyword evidence="4" id="KW-1185">Reference proteome</keyword>
<dbReference type="GO" id="GO:0003677">
    <property type="term" value="F:DNA binding"/>
    <property type="evidence" value="ECO:0007669"/>
    <property type="project" value="TreeGrafter"/>
</dbReference>
<dbReference type="EMBL" id="JAADYS010000727">
    <property type="protein sequence ID" value="KAF4467563.1"/>
    <property type="molecule type" value="Genomic_DNA"/>
</dbReference>
<evidence type="ECO:0000313" key="4">
    <source>
        <dbReference type="Proteomes" id="UP000554235"/>
    </source>
</evidence>
<feature type="compositionally biased region" description="Low complexity" evidence="2">
    <location>
        <begin position="300"/>
        <end position="311"/>
    </location>
</feature>
<dbReference type="Pfam" id="PF09729">
    <property type="entry name" value="Gti1_Pac2"/>
    <property type="match status" value="1"/>
</dbReference>
<comment type="similarity">
    <text evidence="1">Belongs to the MIT1/WOR1 family.</text>
</comment>
<dbReference type="PANTHER" id="PTHR28027">
    <property type="entry name" value="TRANSCRIPTIONAL REGULATOR MIT1"/>
    <property type="match status" value="1"/>
</dbReference>
<dbReference type="PANTHER" id="PTHR28027:SF2">
    <property type="entry name" value="TRANSCRIPTIONAL REGULATOR MIT1"/>
    <property type="match status" value="1"/>
</dbReference>
<dbReference type="AlphaFoldDB" id="A0A8H4LH69"/>
<feature type="compositionally biased region" description="Polar residues" evidence="2">
    <location>
        <begin position="379"/>
        <end position="389"/>
    </location>
</feature>
<reference evidence="3 4" key="1">
    <citation type="submission" date="2020-01" db="EMBL/GenBank/DDBJ databases">
        <title>Identification and distribution of gene clusters putatively required for synthesis of sphingolipid metabolism inhibitors in phylogenetically diverse species of the filamentous fungus Fusarium.</title>
        <authorList>
            <person name="Kim H.-S."/>
            <person name="Busman M."/>
            <person name="Brown D.W."/>
            <person name="Divon H."/>
            <person name="Uhlig S."/>
            <person name="Proctor R.H."/>
        </authorList>
    </citation>
    <scope>NUCLEOTIDE SEQUENCE [LARGE SCALE GENOMIC DNA]</scope>
    <source>
        <strain evidence="3 4">NRRL 20459</strain>
    </source>
</reference>
<dbReference type="OrthoDB" id="5319641at2759"/>
<evidence type="ECO:0000313" key="3">
    <source>
        <dbReference type="EMBL" id="KAF4467563.1"/>
    </source>
</evidence>
<gene>
    <name evidence="3" type="ORF">FALBO_5542</name>
</gene>